<dbReference type="SMART" id="SM00065">
    <property type="entry name" value="GAF"/>
    <property type="match status" value="1"/>
</dbReference>
<dbReference type="SMART" id="SM00387">
    <property type="entry name" value="HATPase_c"/>
    <property type="match status" value="1"/>
</dbReference>
<dbReference type="PANTHER" id="PTHR43642:SF1">
    <property type="entry name" value="HYBRID SIGNAL TRANSDUCTION HISTIDINE KINASE G"/>
    <property type="match status" value="1"/>
</dbReference>
<proteinExistence type="predicted"/>
<dbReference type="PRINTS" id="PR00344">
    <property type="entry name" value="BCTRLSENSOR"/>
</dbReference>
<dbReference type="Pfam" id="PF00512">
    <property type="entry name" value="HisKA"/>
    <property type="match status" value="1"/>
</dbReference>
<evidence type="ECO:0000256" key="3">
    <source>
        <dbReference type="ARBA" id="ARBA00022553"/>
    </source>
</evidence>
<dbReference type="InterPro" id="IPR036890">
    <property type="entry name" value="HATPase_C_sf"/>
</dbReference>
<dbReference type="Gene3D" id="3.30.450.40">
    <property type="match status" value="1"/>
</dbReference>
<evidence type="ECO:0000256" key="2">
    <source>
        <dbReference type="ARBA" id="ARBA00012438"/>
    </source>
</evidence>
<dbReference type="Gene3D" id="3.30.565.10">
    <property type="entry name" value="Histidine kinase-like ATPase, C-terminal domain"/>
    <property type="match status" value="1"/>
</dbReference>
<dbReference type="Pfam" id="PF13191">
    <property type="entry name" value="AAA_16"/>
    <property type="match status" value="1"/>
</dbReference>
<reference evidence="7" key="1">
    <citation type="journal article" date="2019" name="Int. J. Syst. Evol. Microbiol.">
        <title>The Global Catalogue of Microorganisms (GCM) 10K type strain sequencing project: providing services to taxonomists for standard genome sequencing and annotation.</title>
        <authorList>
            <consortium name="The Broad Institute Genomics Platform"/>
            <consortium name="The Broad Institute Genome Sequencing Center for Infectious Disease"/>
            <person name="Wu L."/>
            <person name="Ma J."/>
        </authorList>
    </citation>
    <scope>NUCLEOTIDE SEQUENCE [LARGE SCALE GENOMIC DNA]</scope>
    <source>
        <strain evidence="7">CGMCC 1.12702</strain>
    </source>
</reference>
<comment type="catalytic activity">
    <reaction evidence="1">
        <text>ATP + protein L-histidine = ADP + protein N-phospho-L-histidine.</text>
        <dbReference type="EC" id="2.7.13.3"/>
    </reaction>
</comment>
<dbReference type="InterPro" id="IPR011009">
    <property type="entry name" value="Kinase-like_dom_sf"/>
</dbReference>
<evidence type="ECO:0000259" key="5">
    <source>
        <dbReference type="PROSITE" id="PS50109"/>
    </source>
</evidence>
<dbReference type="SUPFAM" id="SSF55781">
    <property type="entry name" value="GAF domain-like"/>
    <property type="match status" value="1"/>
</dbReference>
<name>A0ABW4U028_9SPHN</name>
<dbReference type="RefSeq" id="WP_380931182.1">
    <property type="nucleotide sequence ID" value="NZ_JBHUGS010000005.1"/>
</dbReference>
<dbReference type="Gene3D" id="1.10.510.10">
    <property type="entry name" value="Transferase(Phosphotransferase) domain 1"/>
    <property type="match status" value="1"/>
</dbReference>
<dbReference type="Gene3D" id="1.10.287.130">
    <property type="match status" value="1"/>
</dbReference>
<dbReference type="PROSITE" id="PS50109">
    <property type="entry name" value="HIS_KIN"/>
    <property type="match status" value="1"/>
</dbReference>
<keyword evidence="3" id="KW-0597">Phosphoprotein</keyword>
<dbReference type="PROSITE" id="PS50011">
    <property type="entry name" value="PROTEIN_KINASE_DOM"/>
    <property type="match status" value="1"/>
</dbReference>
<evidence type="ECO:0000256" key="1">
    <source>
        <dbReference type="ARBA" id="ARBA00000085"/>
    </source>
</evidence>
<dbReference type="EMBL" id="JBHUGS010000005">
    <property type="protein sequence ID" value="MFD1952123.1"/>
    <property type="molecule type" value="Genomic_DNA"/>
</dbReference>
<feature type="domain" description="Histidine kinase" evidence="5">
    <location>
        <begin position="1479"/>
        <end position="1694"/>
    </location>
</feature>
<dbReference type="SUPFAM" id="SSF47384">
    <property type="entry name" value="Homodimeric domain of signal transducing histidine kinase"/>
    <property type="match status" value="1"/>
</dbReference>
<dbReference type="Gene3D" id="3.40.50.300">
    <property type="entry name" value="P-loop containing nucleotide triphosphate hydrolases"/>
    <property type="match status" value="1"/>
</dbReference>
<dbReference type="InterPro" id="IPR003018">
    <property type="entry name" value="GAF"/>
</dbReference>
<feature type="domain" description="Protein kinase" evidence="4">
    <location>
        <begin position="1"/>
        <end position="277"/>
    </location>
</feature>
<organism evidence="6 7">
    <name type="scientific">Sphingomonas arantia</name>
    <dbReference type="NCBI Taxonomy" id="1460676"/>
    <lineage>
        <taxon>Bacteria</taxon>
        <taxon>Pseudomonadati</taxon>
        <taxon>Pseudomonadota</taxon>
        <taxon>Alphaproteobacteria</taxon>
        <taxon>Sphingomonadales</taxon>
        <taxon>Sphingomonadaceae</taxon>
        <taxon>Sphingomonas</taxon>
    </lineage>
</organism>
<dbReference type="InterPro" id="IPR036097">
    <property type="entry name" value="HisK_dim/P_sf"/>
</dbReference>
<dbReference type="PANTHER" id="PTHR43642">
    <property type="entry name" value="HYBRID SIGNAL TRANSDUCTION HISTIDINE KINASE G"/>
    <property type="match status" value="1"/>
</dbReference>
<dbReference type="SUPFAM" id="SSF55874">
    <property type="entry name" value="ATPase domain of HSP90 chaperone/DNA topoisomerase II/histidine kinase"/>
    <property type="match status" value="1"/>
</dbReference>
<dbReference type="InterPro" id="IPR029016">
    <property type="entry name" value="GAF-like_dom_sf"/>
</dbReference>
<dbReference type="Pfam" id="PF02518">
    <property type="entry name" value="HATPase_c"/>
    <property type="match status" value="1"/>
</dbReference>
<sequence>MHFDEEWLRSGRQSALPAGNGTRYRREDRASGETMIVACGPWEAAADIAALEHEFAIRDQLDAAWAMVPIARIRTGDGLSLVYDDRGSSSDGGRGQDRDIGAFLRGAEAAAGALDGMHRAGLIHRALCPARIVAHTDGTVRLTALGFCCPAHSDAPPPNRHEADMPYAAPESLRGVQPGGDVRSDLYALGIIFYERLTGRLPFTATTAAGWLHAHLAAEPPAPHRVRSDVPEAIGSVVMKLIAKDAADRYQSAAALVTDLQQCREAWDARGTIEPFALGTADAPLLNDRADAFVGREAETARLGQAFRRVATSGASEIVLIEGAAGVGKSALVRALAGAFEASAVNMVHGKCERLRTDIPNHALGQAVEALVTGVLARGDAEIARMGAVLIQALGGHGRLIVDLAPEIELLIGPTPALLDLPPLQAKARFHAALSNVFAAFAGRETPLLLFVDDVQWADDATAGFIEAFAASLPAHVLLVIAYRDAEPRAEAMVAAIRGVADQGIPALTELTIAPLGVEDVARLTGRVLGRIGNDADAFVAMLHERTTGNPFFVRQWLRALVDEGMLTYAPAQDHWIWNPARVAGHGQPEDVVALMIRRLQRLPAATRDLVGRAALIGGRIDDALLSRLMDADPDALHRHAAAAAEAGLLVRSGPGYAFPHDRVLDAAYGLTKVADRGRVHARIATIMLDVWSDALSEHVFDIASQVERADRDALPVAQATLFVETLIAAARRAKLAAAVDNAQAYVAKALELLGPDAWRDRPDMAYAASLLRAECLLANARLIDAERAIAVLLDHASRPIDRARAYRLRAILLTIQSKYEAAVAAALAGLALFDVDLPRHPTPVQLRTAYDIVGAKLGDRPIAALVELPTTTDIGVAVTMELLATLSSSFFIEDDLSFLHLAKMVELTLDHGLTPSSPTGLAWFGVYIARHYDAYADGRAYSEVALAIVERYDYSASRTSALVALDQVTPFTAPLSDALAHARAGAAVGISTGDLGMACYACNHIITDVIAIGEPLAQVERDIQDGFTLTRHVGYRDVEGIIAAQHGLVRALRDGDDPAAVAGPGEQRLADEDGRPISIPTIAWERLYAGMGEVYRGRYAAAAAWLGATEALIWSLIANINVADFHLFRSVALAHADGGARDVLPCLARDRDRLAGWAALNPPVFRSKMLIVEAEIARLNGDVPGAAARYDRAAAAALASGFSGEEALAHRLAGDLLATHDMASAARHHYRLSREAFRRLGAVAMAARLDDRAAVAPGAPGHQPVVALEQAQFDVATALASARAVAEEIVLDRLIETLMRQVLVHAAARTGLLILICDGVPMIEARVHVADGGVTFDRVSTGPTGDDIPIGLLNTVLRTRRSLVLDDAQHDRRFDPTTQAALAGRRSILCLPLMKQGDLIGLLYLENNLASGVFTPGLLTMLEIIAAQAAISITTATLYADLVEENRLRATTETSLRLARAELAKTSHLNVMANLAASIAHEINQPLAVIVSNAGAGLRWLRRAEPDIAEVQASLESIREDGLRAADIVKALRGLAKQIPVVLAPISIDTIITEVLKLAASEIDGRGVSVVTELEAGDECVAGDAVQLRQVVYNLVINAIEAMDAIPAVARRLTLASVRGGDSVTVTVADNGPGLDPAAVPRVFDAFYTTKDSGMGMGLAICRSIIAAHGGVLDVRSAAGAGTTFEFTVPLSAGSGTA</sequence>
<comment type="caution">
    <text evidence="6">The sequence shown here is derived from an EMBL/GenBank/DDBJ whole genome shotgun (WGS) entry which is preliminary data.</text>
</comment>
<dbReference type="SUPFAM" id="SSF56112">
    <property type="entry name" value="Protein kinase-like (PK-like)"/>
    <property type="match status" value="1"/>
</dbReference>
<dbReference type="InterPro" id="IPR041664">
    <property type="entry name" value="AAA_16"/>
</dbReference>
<dbReference type="Pfam" id="PF01590">
    <property type="entry name" value="GAF"/>
    <property type="match status" value="1"/>
</dbReference>
<protein>
    <recommendedName>
        <fullName evidence="2">histidine kinase</fullName>
        <ecNumber evidence="2">2.7.13.3</ecNumber>
    </recommendedName>
</protein>
<dbReference type="Proteomes" id="UP001597400">
    <property type="component" value="Unassembled WGS sequence"/>
</dbReference>
<dbReference type="InterPro" id="IPR005467">
    <property type="entry name" value="His_kinase_dom"/>
</dbReference>
<dbReference type="SUPFAM" id="SSF52540">
    <property type="entry name" value="P-loop containing nucleoside triphosphate hydrolases"/>
    <property type="match status" value="1"/>
</dbReference>
<evidence type="ECO:0000313" key="7">
    <source>
        <dbReference type="Proteomes" id="UP001597400"/>
    </source>
</evidence>
<dbReference type="CDD" id="cd00082">
    <property type="entry name" value="HisKA"/>
    <property type="match status" value="1"/>
</dbReference>
<accession>A0ABW4U028</accession>
<dbReference type="SMART" id="SM00388">
    <property type="entry name" value="HisKA"/>
    <property type="match status" value="1"/>
</dbReference>
<evidence type="ECO:0000313" key="6">
    <source>
        <dbReference type="EMBL" id="MFD1952123.1"/>
    </source>
</evidence>
<dbReference type="InterPro" id="IPR027417">
    <property type="entry name" value="P-loop_NTPase"/>
</dbReference>
<evidence type="ECO:0000259" key="4">
    <source>
        <dbReference type="PROSITE" id="PS50011"/>
    </source>
</evidence>
<dbReference type="InterPro" id="IPR003661">
    <property type="entry name" value="HisK_dim/P_dom"/>
</dbReference>
<keyword evidence="7" id="KW-1185">Reference proteome</keyword>
<dbReference type="InterPro" id="IPR003594">
    <property type="entry name" value="HATPase_dom"/>
</dbReference>
<dbReference type="EC" id="2.7.13.3" evidence="2"/>
<gene>
    <name evidence="6" type="ORF">ACFSGX_15220</name>
</gene>
<dbReference type="Pfam" id="PF00069">
    <property type="entry name" value="Pkinase"/>
    <property type="match status" value="1"/>
</dbReference>
<dbReference type="InterPro" id="IPR000719">
    <property type="entry name" value="Prot_kinase_dom"/>
</dbReference>
<dbReference type="InterPro" id="IPR004358">
    <property type="entry name" value="Sig_transdc_His_kin-like_C"/>
</dbReference>
<dbReference type="InterPro" id="IPR053159">
    <property type="entry name" value="Hybrid_Histidine_Kinase"/>
</dbReference>